<dbReference type="SUPFAM" id="SSF53041">
    <property type="entry name" value="Resolvase-like"/>
    <property type="match status" value="1"/>
</dbReference>
<evidence type="ECO:0000313" key="4">
    <source>
        <dbReference type="EMBL" id="BBX00925.1"/>
    </source>
</evidence>
<dbReference type="InterPro" id="IPR036162">
    <property type="entry name" value="Resolvase-like_N_sf"/>
</dbReference>
<dbReference type="Pfam" id="PF07508">
    <property type="entry name" value="Recombinase"/>
    <property type="match status" value="1"/>
</dbReference>
<keyword evidence="5" id="KW-1185">Reference proteome</keyword>
<dbReference type="PANTHER" id="PTHR30461">
    <property type="entry name" value="DNA-INVERTASE FROM LAMBDOID PROPHAGE"/>
    <property type="match status" value="1"/>
</dbReference>
<dbReference type="Pfam" id="PF00239">
    <property type="entry name" value="Resolvase"/>
    <property type="match status" value="1"/>
</dbReference>
<feature type="coiled-coil region" evidence="1">
    <location>
        <begin position="342"/>
        <end position="369"/>
    </location>
</feature>
<proteinExistence type="predicted"/>
<dbReference type="PROSITE" id="PS51736">
    <property type="entry name" value="RECOMBINASES_3"/>
    <property type="match status" value="1"/>
</dbReference>
<name>A0AAD1H8U7_9MYCO</name>
<dbReference type="Proteomes" id="UP000466681">
    <property type="component" value="Chromosome"/>
</dbReference>
<dbReference type="Gene3D" id="3.90.1750.20">
    <property type="entry name" value="Putative Large Serine Recombinase, Chain B, Domain 2"/>
    <property type="match status" value="1"/>
</dbReference>
<evidence type="ECO:0000313" key="5">
    <source>
        <dbReference type="Proteomes" id="UP000466681"/>
    </source>
</evidence>
<dbReference type="InterPro" id="IPR006119">
    <property type="entry name" value="Resolv_N"/>
</dbReference>
<evidence type="ECO:0000256" key="1">
    <source>
        <dbReference type="SAM" id="Coils"/>
    </source>
</evidence>
<dbReference type="EMBL" id="AP022560">
    <property type="protein sequence ID" value="BBX00925.1"/>
    <property type="molecule type" value="Genomic_DNA"/>
</dbReference>
<evidence type="ECO:0008006" key="6">
    <source>
        <dbReference type="Google" id="ProtNLM"/>
    </source>
</evidence>
<dbReference type="InterPro" id="IPR050639">
    <property type="entry name" value="SSR_resolvase"/>
</dbReference>
<organism evidence="4 5">
    <name type="scientific">Mycolicibacterium moriokaense</name>
    <dbReference type="NCBI Taxonomy" id="39691"/>
    <lineage>
        <taxon>Bacteria</taxon>
        <taxon>Bacillati</taxon>
        <taxon>Actinomycetota</taxon>
        <taxon>Actinomycetes</taxon>
        <taxon>Mycobacteriales</taxon>
        <taxon>Mycobacteriaceae</taxon>
        <taxon>Mycolicibacterium</taxon>
    </lineage>
</organism>
<dbReference type="InterPro" id="IPR038109">
    <property type="entry name" value="DNA_bind_recomb_sf"/>
</dbReference>
<dbReference type="CDD" id="cd00338">
    <property type="entry name" value="Ser_Recombinase"/>
    <property type="match status" value="1"/>
</dbReference>
<evidence type="ECO:0000259" key="3">
    <source>
        <dbReference type="PROSITE" id="PS51737"/>
    </source>
</evidence>
<accession>A0AAD1H8U7</accession>
<dbReference type="InterPro" id="IPR011109">
    <property type="entry name" value="DNA_bind_recombinase_dom"/>
</dbReference>
<dbReference type="GO" id="GO:0000150">
    <property type="term" value="F:DNA strand exchange activity"/>
    <property type="evidence" value="ECO:0007669"/>
    <property type="project" value="InterPro"/>
</dbReference>
<dbReference type="Gene3D" id="3.40.50.1390">
    <property type="entry name" value="Resolvase, N-terminal catalytic domain"/>
    <property type="match status" value="1"/>
</dbReference>
<gene>
    <name evidence="4" type="ORF">MMOR_18610</name>
</gene>
<dbReference type="AlphaFoldDB" id="A0AAD1H8U7"/>
<protein>
    <recommendedName>
        <fullName evidence="6">Recombinase family protein</fullName>
    </recommendedName>
</protein>
<dbReference type="GO" id="GO:0003677">
    <property type="term" value="F:DNA binding"/>
    <property type="evidence" value="ECO:0007669"/>
    <property type="project" value="InterPro"/>
</dbReference>
<dbReference type="PANTHER" id="PTHR30461:SF23">
    <property type="entry name" value="DNA RECOMBINASE-RELATED"/>
    <property type="match status" value="1"/>
</dbReference>
<evidence type="ECO:0000259" key="2">
    <source>
        <dbReference type="PROSITE" id="PS51736"/>
    </source>
</evidence>
<dbReference type="KEGG" id="mmor:MMOR_18610"/>
<feature type="domain" description="Resolvase/invertase-type recombinase catalytic" evidence="2">
    <location>
        <begin position="8"/>
        <end position="156"/>
    </location>
</feature>
<sequence length="461" mass="51137">MSMASAQRAATYLRISLDQTGEGLAIARQRRECVKIIKQRGWKLVGEFVDNSISASDARKNRPGYDALVKAYEAGDFDALVCYDLDRLTRQPRQLEDWIDAAEDRGLALVTANGEADLTTDGGRMFARVKLAVARAEVDRKSRRQRDAASQRARLGRPPLGVRLTGYTPKGEIVPAEADLVCRMFQMFHAGESLKSIARTLTNEGVTTRGRKPWHPSTIRTILVNPRYAGRAIYQGKPTGKLGNWEPIVSDDVFDVVQAKLNDPRRVSNREGTDRKHLGSGLFLCGICEAPVSSWSQNRYVCRERHVNRARVPVDNWVRTVIVARLQREDMADLLAPTESELAPLLAEVEQLQNRLARIEADYDADLIDGYRYASATERVRAERAVIERKIAAHSSGAALGEILNSPDPAAAFFGAGLMAQRAVIDALCVVRLLPGTRYSRVFNKDTVAITPKKGAKDAQR</sequence>
<keyword evidence="1" id="KW-0175">Coiled coil</keyword>
<dbReference type="PROSITE" id="PS51737">
    <property type="entry name" value="RECOMBINASE_DNA_BIND"/>
    <property type="match status" value="1"/>
</dbReference>
<dbReference type="SMART" id="SM00857">
    <property type="entry name" value="Resolvase"/>
    <property type="match status" value="1"/>
</dbReference>
<reference evidence="4 5" key="1">
    <citation type="journal article" date="2019" name="Emerg. Microbes Infect.">
        <title>Comprehensive subspecies identification of 175 nontuberculous mycobacteria species based on 7547 genomic profiles.</title>
        <authorList>
            <person name="Matsumoto Y."/>
            <person name="Kinjo T."/>
            <person name="Motooka D."/>
            <person name="Nabeya D."/>
            <person name="Jung N."/>
            <person name="Uechi K."/>
            <person name="Horii T."/>
            <person name="Iida T."/>
            <person name="Fujita J."/>
            <person name="Nakamura S."/>
        </authorList>
    </citation>
    <scope>NUCLEOTIDE SEQUENCE [LARGE SCALE GENOMIC DNA]</scope>
    <source>
        <strain evidence="4 5">JCM 6375</strain>
    </source>
</reference>
<feature type="domain" description="Recombinase" evidence="3">
    <location>
        <begin position="159"/>
        <end position="267"/>
    </location>
</feature>